<dbReference type="InterPro" id="IPR003961">
    <property type="entry name" value="FN3_dom"/>
</dbReference>
<dbReference type="Gene3D" id="2.60.40.10">
    <property type="entry name" value="Immunoglobulins"/>
    <property type="match status" value="1"/>
</dbReference>
<evidence type="ECO:0000259" key="1">
    <source>
        <dbReference type="PROSITE" id="PS50853"/>
    </source>
</evidence>
<dbReference type="Pfam" id="PF00041">
    <property type="entry name" value="fn3"/>
    <property type="match status" value="1"/>
</dbReference>
<dbReference type="CDD" id="cd00063">
    <property type="entry name" value="FN3"/>
    <property type="match status" value="1"/>
</dbReference>
<keyword evidence="3" id="KW-1185">Reference proteome</keyword>
<dbReference type="EMBL" id="FQZD01000006">
    <property type="protein sequence ID" value="SHI66061.1"/>
    <property type="molecule type" value="Genomic_DNA"/>
</dbReference>
<reference evidence="2 3" key="1">
    <citation type="submission" date="2016-11" db="EMBL/GenBank/DDBJ databases">
        <authorList>
            <person name="Varghese N."/>
            <person name="Submissions S."/>
        </authorList>
    </citation>
    <scope>NUCLEOTIDE SEQUENCE [LARGE SCALE GENOMIC DNA]</scope>
    <source>
        <strain evidence="2 3">DSM 15287</strain>
    </source>
</reference>
<protein>
    <submittedName>
        <fullName evidence="2">Fibronectin type III domain-containing protein</fullName>
    </submittedName>
</protein>
<sequence>MNQALVFEIMGLSEREHSVFIKQNAPAVQTGVGLVIDAIDIDETGELKPYNPILISAPINLTAIHGDSQVTLNWDAVTDATGYNVKRSFTAGGQYETIANASGTSYVDTNVVNGTTYYYVVTAVNADGESANSNEASATPQAASVEEGQGLLRVTMIELH</sequence>
<name>A0A1M6CYX0_9FIRM</name>
<dbReference type="InterPro" id="IPR036116">
    <property type="entry name" value="FN3_sf"/>
</dbReference>
<dbReference type="PROSITE" id="PS50853">
    <property type="entry name" value="FN3"/>
    <property type="match status" value="1"/>
</dbReference>
<organism evidence="2 3">
    <name type="scientific">Propionispora hippei DSM 15287</name>
    <dbReference type="NCBI Taxonomy" id="1123003"/>
    <lineage>
        <taxon>Bacteria</taxon>
        <taxon>Bacillati</taxon>
        <taxon>Bacillota</taxon>
        <taxon>Negativicutes</taxon>
        <taxon>Selenomonadales</taxon>
        <taxon>Sporomusaceae</taxon>
        <taxon>Propionispora</taxon>
    </lineage>
</organism>
<feature type="domain" description="Fibronectin type-III" evidence="1">
    <location>
        <begin position="54"/>
        <end position="143"/>
    </location>
</feature>
<evidence type="ECO:0000313" key="2">
    <source>
        <dbReference type="EMBL" id="SHI66061.1"/>
    </source>
</evidence>
<dbReference type="SMART" id="SM00060">
    <property type="entry name" value="FN3"/>
    <property type="match status" value="1"/>
</dbReference>
<dbReference type="InterPro" id="IPR013783">
    <property type="entry name" value="Ig-like_fold"/>
</dbReference>
<evidence type="ECO:0000313" key="3">
    <source>
        <dbReference type="Proteomes" id="UP000322917"/>
    </source>
</evidence>
<accession>A0A1M6CYX0</accession>
<dbReference type="Proteomes" id="UP000322917">
    <property type="component" value="Unassembled WGS sequence"/>
</dbReference>
<dbReference type="SUPFAM" id="SSF49265">
    <property type="entry name" value="Fibronectin type III"/>
    <property type="match status" value="1"/>
</dbReference>
<dbReference type="AlphaFoldDB" id="A0A1M6CYX0"/>
<proteinExistence type="predicted"/>
<gene>
    <name evidence="2" type="ORF">SAMN02745170_00785</name>
</gene>